<name>A0ABQ2ZHT7_9ACTN</name>
<dbReference type="SUPFAM" id="SSF53474">
    <property type="entry name" value="alpha/beta-Hydrolases"/>
    <property type="match status" value="1"/>
</dbReference>
<dbReference type="Pfam" id="PF02450">
    <property type="entry name" value="LCAT"/>
    <property type="match status" value="1"/>
</dbReference>
<comment type="caution">
    <text evidence="1">The sequence shown here is derived from an EMBL/GenBank/DDBJ whole genome shotgun (WGS) entry which is preliminary data.</text>
</comment>
<dbReference type="Gene3D" id="3.40.50.1820">
    <property type="entry name" value="alpha/beta hydrolase"/>
    <property type="match status" value="1"/>
</dbReference>
<sequence length="507" mass="54947">MPGQARGECELGVLDHLVVVLPGLGGTVLAVPDRRGRPGGEVVWGTVAEDLDLLREPERLSTGRHPRLAPAGLVATTRAFGLWTVVPGYDRLLARLGKRTGAVVDDGSAPEPDLDAGIVAVGYDFRLGVADAARTLDAQLRPRLEHLWPDEEDREARVVIVAHSMGGLVARYWAAVLGGARWCRGIITLGTPHRGAPKALAVLTRGLPVGPFHITRPLKVVRDWQGMADLLPRYPAVHDTSAAEGVHPPEGGPAPDHARLLRPHELPLPWLRGPAERAHRMHQEIEQGWRRLPVAPAVMPRIGFGHATLRACSFDGREVTVTKAVPTGPDLRGWADGLGDGTVPAFCGLPVEMDNYPRTHLHVHRRHGPIAELRETAELLDAFRGFAALSAYRDRQESPVVLGMDLDELQLRDRPVDIAVTPCTRAGERVDAAHATVWASAEPAPDNPQRPWPRIDVRLEWDAGQRAFHGRLPGLPPGLMKVSAVAPDLTDSAAVQTVQVLDDTGLE</sequence>
<evidence type="ECO:0000313" key="2">
    <source>
        <dbReference type="Proteomes" id="UP000653308"/>
    </source>
</evidence>
<organism evidence="1 2">
    <name type="scientific">Streptomyces djakartensis</name>
    <dbReference type="NCBI Taxonomy" id="68193"/>
    <lineage>
        <taxon>Bacteria</taxon>
        <taxon>Bacillati</taxon>
        <taxon>Actinomycetota</taxon>
        <taxon>Actinomycetes</taxon>
        <taxon>Kitasatosporales</taxon>
        <taxon>Streptomycetaceae</taxon>
        <taxon>Streptomyces</taxon>
    </lineage>
</organism>
<reference evidence="2" key="1">
    <citation type="journal article" date="2019" name="Int. J. Syst. Evol. Microbiol.">
        <title>The Global Catalogue of Microorganisms (GCM) 10K type strain sequencing project: providing services to taxonomists for standard genome sequencing and annotation.</title>
        <authorList>
            <consortium name="The Broad Institute Genomics Platform"/>
            <consortium name="The Broad Institute Genome Sequencing Center for Infectious Disease"/>
            <person name="Wu L."/>
            <person name="Ma J."/>
        </authorList>
    </citation>
    <scope>NUCLEOTIDE SEQUENCE [LARGE SCALE GENOMIC DNA]</scope>
    <source>
        <strain evidence="2">JCM 4957</strain>
    </source>
</reference>
<dbReference type="EMBL" id="BMWE01000005">
    <property type="protein sequence ID" value="GGY14583.1"/>
    <property type="molecule type" value="Genomic_DNA"/>
</dbReference>
<dbReference type="InterPro" id="IPR029058">
    <property type="entry name" value="AB_hydrolase_fold"/>
</dbReference>
<accession>A0ABQ2ZHT7</accession>
<protein>
    <recommendedName>
        <fullName evidence="3">Lecithin:cholesterol acyltransferase</fullName>
    </recommendedName>
</protein>
<gene>
    <name evidence="1" type="ORF">GCM10010384_20240</name>
</gene>
<proteinExistence type="predicted"/>
<evidence type="ECO:0008006" key="3">
    <source>
        <dbReference type="Google" id="ProtNLM"/>
    </source>
</evidence>
<dbReference type="Proteomes" id="UP000653308">
    <property type="component" value="Unassembled WGS sequence"/>
</dbReference>
<evidence type="ECO:0000313" key="1">
    <source>
        <dbReference type="EMBL" id="GGY14583.1"/>
    </source>
</evidence>
<keyword evidence="2" id="KW-1185">Reference proteome</keyword>
<dbReference type="InterPro" id="IPR003386">
    <property type="entry name" value="LACT/PDAT_acylTrfase"/>
</dbReference>